<evidence type="ECO:0000256" key="1">
    <source>
        <dbReference type="SAM" id="Phobius"/>
    </source>
</evidence>
<dbReference type="InterPro" id="IPR045283">
    <property type="entry name" value="AT3G44326-like"/>
</dbReference>
<dbReference type="SUPFAM" id="SSF81383">
    <property type="entry name" value="F-box domain"/>
    <property type="match status" value="1"/>
</dbReference>
<dbReference type="EMBL" id="JAAIUW010000013">
    <property type="protein sequence ID" value="KAF7804269.1"/>
    <property type="molecule type" value="Genomic_DNA"/>
</dbReference>
<protein>
    <submittedName>
        <fullName evidence="2">Putative F-box protein</fullName>
    </submittedName>
</protein>
<keyword evidence="1" id="KW-0812">Transmembrane</keyword>
<name>A0A834SVG6_9FABA</name>
<dbReference type="InterPro" id="IPR036047">
    <property type="entry name" value="F-box-like_dom_sf"/>
</dbReference>
<sequence length="344" mass="38228">MACETPATQTTTAEEGGAATISALHPDIIQTHILTRLDGPALAAAAASSSQLYALSSQQHLWTTLCHATWPSTRSPRIRHVISGIFPHASRSFFSDSFTIPRPTPTTVTRQIMNLDRTPELISAVDLHYRHKLILSRVVETETVSGWFRCSPFRVDILEPKESVQTPMRYPEDDSACGEMGEDLRLSWIVLDPRGGRAMNVSSEKAVSVERHWLSGEVQVKFAAVVGGERGTASELALCSVGVTCVGVEGGGMEVREGWLEMEDMDGMHLNGRESLGILQRALEGKRENKKERGRERERWGEFGKRKRERKERMKRAEGRLDMLCVSLAALSFAGLFYVCVLCR</sequence>
<feature type="transmembrane region" description="Helical" evidence="1">
    <location>
        <begin position="321"/>
        <end position="339"/>
    </location>
</feature>
<dbReference type="PANTHER" id="PTHR33736:SF13">
    <property type="entry name" value="OS11G0155100 PROTEIN"/>
    <property type="match status" value="1"/>
</dbReference>
<dbReference type="Proteomes" id="UP000634136">
    <property type="component" value="Unassembled WGS sequence"/>
</dbReference>
<keyword evidence="3" id="KW-1185">Reference proteome</keyword>
<accession>A0A834SVG6</accession>
<evidence type="ECO:0000313" key="3">
    <source>
        <dbReference type="Proteomes" id="UP000634136"/>
    </source>
</evidence>
<organism evidence="2 3">
    <name type="scientific">Senna tora</name>
    <dbReference type="NCBI Taxonomy" id="362788"/>
    <lineage>
        <taxon>Eukaryota</taxon>
        <taxon>Viridiplantae</taxon>
        <taxon>Streptophyta</taxon>
        <taxon>Embryophyta</taxon>
        <taxon>Tracheophyta</taxon>
        <taxon>Spermatophyta</taxon>
        <taxon>Magnoliopsida</taxon>
        <taxon>eudicotyledons</taxon>
        <taxon>Gunneridae</taxon>
        <taxon>Pentapetalae</taxon>
        <taxon>rosids</taxon>
        <taxon>fabids</taxon>
        <taxon>Fabales</taxon>
        <taxon>Fabaceae</taxon>
        <taxon>Caesalpinioideae</taxon>
        <taxon>Cassia clade</taxon>
        <taxon>Senna</taxon>
    </lineage>
</organism>
<keyword evidence="1" id="KW-1133">Transmembrane helix</keyword>
<dbReference type="AlphaFoldDB" id="A0A834SVG6"/>
<dbReference type="Gene3D" id="1.20.1280.50">
    <property type="match status" value="1"/>
</dbReference>
<evidence type="ECO:0000313" key="2">
    <source>
        <dbReference type="EMBL" id="KAF7804269.1"/>
    </source>
</evidence>
<reference evidence="2" key="1">
    <citation type="submission" date="2020-09" db="EMBL/GenBank/DDBJ databases">
        <title>Genome-Enabled Discovery of Anthraquinone Biosynthesis in Senna tora.</title>
        <authorList>
            <person name="Kang S.-H."/>
            <person name="Pandey R.P."/>
            <person name="Lee C.-M."/>
            <person name="Sim J.-S."/>
            <person name="Jeong J.-T."/>
            <person name="Choi B.-S."/>
            <person name="Jung M."/>
            <person name="Ginzburg D."/>
            <person name="Zhao K."/>
            <person name="Won S.Y."/>
            <person name="Oh T.-J."/>
            <person name="Yu Y."/>
            <person name="Kim N.-H."/>
            <person name="Lee O.R."/>
            <person name="Lee T.-H."/>
            <person name="Bashyal P."/>
            <person name="Kim T.-S."/>
            <person name="Lee W.-H."/>
            <person name="Kawkins C."/>
            <person name="Kim C.-K."/>
            <person name="Kim J.S."/>
            <person name="Ahn B.O."/>
            <person name="Rhee S.Y."/>
            <person name="Sohng J.K."/>
        </authorList>
    </citation>
    <scope>NUCLEOTIDE SEQUENCE</scope>
    <source>
        <tissue evidence="2">Leaf</tissue>
    </source>
</reference>
<keyword evidence="1" id="KW-0472">Membrane</keyword>
<proteinExistence type="predicted"/>
<gene>
    <name evidence="2" type="ORF">G2W53_043380</name>
</gene>
<dbReference type="OrthoDB" id="671172at2759"/>
<dbReference type="PANTHER" id="PTHR33736">
    <property type="entry name" value="F-BOX PROTEIN-RELATED"/>
    <property type="match status" value="1"/>
</dbReference>
<comment type="caution">
    <text evidence="2">The sequence shown here is derived from an EMBL/GenBank/DDBJ whole genome shotgun (WGS) entry which is preliminary data.</text>
</comment>